<gene>
    <name evidence="2" type="ORF">ENN51_09765</name>
</gene>
<protein>
    <recommendedName>
        <fullName evidence="1">Amidohydrolase 3 domain-containing protein</fullName>
    </recommendedName>
</protein>
<dbReference type="Pfam" id="PF07969">
    <property type="entry name" value="Amidohydro_3"/>
    <property type="match status" value="1"/>
</dbReference>
<comment type="caution">
    <text evidence="2">The sequence shown here is derived from an EMBL/GenBank/DDBJ whole genome shotgun (WGS) entry which is preliminary data.</text>
</comment>
<dbReference type="EMBL" id="DSBX01000376">
    <property type="protein sequence ID" value="HDR00552.1"/>
    <property type="molecule type" value="Genomic_DNA"/>
</dbReference>
<sequence length="429" mass="45476">MAEPRFCSGLILTAPGEPLFPGTLSWQDGRITDIRRDRAPAPEDPVIAPGFIDSHTHPVELGLEGVYPDLSEARTIAEVLDRLRRADKADPGDGILFGLNLDPDRLAEGRLPTRAELDALAPGRPVVVCRVDRHSAAAGSAALRLAGIEAGPDGLLSGPDYERAACAFSHALPPGIIAAALEHAAALAARTGTTTLGALDGVEDYSLDNWRELVALMNRRPVRFVPFLQTRRPETAARLGLPRVGGCILVDGSLGSHTAALAGDYADAAGERGRLYLTDDELTRFLAEADALGLQTAVHAIGDRAVAQALCCHERARTRSELRHRIEHAVLLDAGLIAAIAGRGLLLGVQPAFEANWGGPDRLYAHRLGPRHRQTNPFRSLLRAGVRLAGGSDAPITPVDPLAGIRAALAHPNPDERIGPDAALALFTT</sequence>
<accession>A0A7V0XGB0</accession>
<dbReference type="SUPFAM" id="SSF51556">
    <property type="entry name" value="Metallo-dependent hydrolases"/>
    <property type="match status" value="1"/>
</dbReference>
<evidence type="ECO:0000313" key="2">
    <source>
        <dbReference type="EMBL" id="HDR00552.1"/>
    </source>
</evidence>
<dbReference type="Gene3D" id="3.10.310.70">
    <property type="match status" value="1"/>
</dbReference>
<dbReference type="AlphaFoldDB" id="A0A7V0XGB0"/>
<dbReference type="PANTHER" id="PTHR22642:SF22">
    <property type="entry name" value="EXOENZYMES REGULATORY PROTEIN AEPA"/>
    <property type="match status" value="1"/>
</dbReference>
<dbReference type="InterPro" id="IPR013108">
    <property type="entry name" value="Amidohydro_3"/>
</dbReference>
<reference evidence="2" key="1">
    <citation type="journal article" date="2020" name="mSystems">
        <title>Genome- and Community-Level Interaction Insights into Carbon Utilization and Element Cycling Functions of Hydrothermarchaeota in Hydrothermal Sediment.</title>
        <authorList>
            <person name="Zhou Z."/>
            <person name="Liu Y."/>
            <person name="Xu W."/>
            <person name="Pan J."/>
            <person name="Luo Z.H."/>
            <person name="Li M."/>
        </authorList>
    </citation>
    <scope>NUCLEOTIDE SEQUENCE [LARGE SCALE GENOMIC DNA]</scope>
    <source>
        <strain evidence="2">SpSt-1182</strain>
    </source>
</reference>
<dbReference type="InterPro" id="IPR032466">
    <property type="entry name" value="Metal_Hydrolase"/>
</dbReference>
<organism evidence="2">
    <name type="scientific">candidate division WOR-3 bacterium</name>
    <dbReference type="NCBI Taxonomy" id="2052148"/>
    <lineage>
        <taxon>Bacteria</taxon>
        <taxon>Bacteria division WOR-3</taxon>
    </lineage>
</organism>
<proteinExistence type="predicted"/>
<feature type="domain" description="Amidohydrolase 3" evidence="1">
    <location>
        <begin position="46"/>
        <end position="428"/>
    </location>
</feature>
<name>A0A7V0XGB0_UNCW3</name>
<feature type="non-terminal residue" evidence="2">
    <location>
        <position position="429"/>
    </location>
</feature>
<evidence type="ECO:0000259" key="1">
    <source>
        <dbReference type="Pfam" id="PF07969"/>
    </source>
</evidence>
<dbReference type="Proteomes" id="UP000885672">
    <property type="component" value="Unassembled WGS sequence"/>
</dbReference>
<dbReference type="Gene3D" id="3.20.20.140">
    <property type="entry name" value="Metal-dependent hydrolases"/>
    <property type="match status" value="1"/>
</dbReference>
<dbReference type="PANTHER" id="PTHR22642">
    <property type="entry name" value="IMIDAZOLONEPROPIONASE"/>
    <property type="match status" value="1"/>
</dbReference>